<evidence type="ECO:0000256" key="2">
    <source>
        <dbReference type="ARBA" id="ARBA00022771"/>
    </source>
</evidence>
<evidence type="ECO:0000256" key="4">
    <source>
        <dbReference type="PROSITE-ProRule" id="PRU00134"/>
    </source>
</evidence>
<dbReference type="AlphaFoldDB" id="A0A1D9Q2T4"/>
<sequence>MTSRRNPIFGPRVSISSFGPRIEHPKCGYCTENALIPCTTCDATWYCSTKCQDGDRTVHEIICQKYIDFITANPCPEDTFDKKYRLGLLLPVDSEDFELAWIANGSRGKSVATFLQYYDQDRIDTRKTLVDCNMASKDFDHRIILAVRGDFLTDNSPPNACISHIMASDLKYPLKGPVAVVSERGDGDSGNVQHFQPRDFRILIDFLYNYDGRPKLEIGHACGDHSKGIVGKRMSRFLNFLTGKAQDGKGNSTTNAPFDAEEERTYGKLDGSFFGPDRILESESLLPRHESQHSEPGVDLGSLEDDGSPIDKPESFVLPDFLPDWIRESDAIATGPIIRSNTAPSLSVVGTKTTMKKPASMESIEITSASPITQTFPVAKPSNEIPHDDNISIRNSLDIINCYNPNRAGNNHSASLSIDLARQIPSVSATTSFFQPKPIRKDKEPLTLNARNSFFSRPKSHSMETNRDRVLSRRSIAGSIMSPWTV</sequence>
<dbReference type="KEGG" id="ssl:SS1G_02672"/>
<dbReference type="InterPro" id="IPR002893">
    <property type="entry name" value="Znf_MYND"/>
</dbReference>
<dbReference type="OMA" id="ATFLQYY"/>
<protein>
    <recommendedName>
        <fullName evidence="6">MYND-type domain-containing protein</fullName>
    </recommendedName>
</protein>
<evidence type="ECO:0000256" key="3">
    <source>
        <dbReference type="ARBA" id="ARBA00022833"/>
    </source>
</evidence>
<feature type="region of interest" description="Disordered" evidence="5">
    <location>
        <begin position="287"/>
        <end position="306"/>
    </location>
</feature>
<organism evidence="7 8">
    <name type="scientific">Sclerotinia sclerotiorum (strain ATCC 18683 / 1980 / Ss-1)</name>
    <name type="common">White mold</name>
    <name type="synonym">Whetzelinia sclerotiorum</name>
    <dbReference type="NCBI Taxonomy" id="665079"/>
    <lineage>
        <taxon>Eukaryota</taxon>
        <taxon>Fungi</taxon>
        <taxon>Dikarya</taxon>
        <taxon>Ascomycota</taxon>
        <taxon>Pezizomycotina</taxon>
        <taxon>Leotiomycetes</taxon>
        <taxon>Helotiales</taxon>
        <taxon>Sclerotiniaceae</taxon>
        <taxon>Sclerotinia</taxon>
    </lineage>
</organism>
<dbReference type="SUPFAM" id="SSF144232">
    <property type="entry name" value="HIT/MYND zinc finger-like"/>
    <property type="match status" value="1"/>
</dbReference>
<keyword evidence="2 4" id="KW-0863">Zinc-finger</keyword>
<accession>A0A1D9Q2T4</accession>
<dbReference type="RefSeq" id="XP_001596452.1">
    <property type="nucleotide sequence ID" value="XM_001596402.1"/>
</dbReference>
<name>A0A1D9Q2T4_SCLS1</name>
<proteinExistence type="predicted"/>
<dbReference type="PANTHER" id="PTHR13244:SF7">
    <property type="entry name" value="ZINC FINGER MYND DOMAIN-CONTAINING PROTEIN 10"/>
    <property type="match status" value="1"/>
</dbReference>
<dbReference type="GO" id="GO:0008270">
    <property type="term" value="F:zinc ion binding"/>
    <property type="evidence" value="ECO:0007669"/>
    <property type="project" value="UniProtKB-KW"/>
</dbReference>
<dbReference type="Pfam" id="PF01753">
    <property type="entry name" value="zf-MYND"/>
    <property type="match status" value="1"/>
</dbReference>
<reference evidence="8" key="1">
    <citation type="journal article" date="2017" name="Genome Biol. Evol.">
        <title>The complete genome sequence of the phytopathogenic fungus Sclerotinia sclerotiorum reveals insights into the genome architecture of broad host range pathogens.</title>
        <authorList>
            <person name="Derbyshire M."/>
            <person name="Denton-Giles M."/>
            <person name="Hegedus D."/>
            <person name="Seifbarghy S."/>
            <person name="Rollins J."/>
            <person name="van Kan J."/>
            <person name="Seidl M.F."/>
            <person name="Faino L."/>
            <person name="Mbengue M."/>
            <person name="Navaud O."/>
            <person name="Raffaele S."/>
            <person name="Hammond-Kosack K."/>
            <person name="Heard S."/>
            <person name="Oliver R."/>
        </authorList>
    </citation>
    <scope>NUCLEOTIDE SEQUENCE [LARGE SCALE GENOMIC DNA]</scope>
    <source>
        <strain evidence="8">ATCC 18683 / 1980 / Ss-1</strain>
    </source>
</reference>
<dbReference type="PANTHER" id="PTHR13244">
    <property type="entry name" value="ZINC FINGER MYND DOMAIN CONTAINING PROTEIN 10"/>
    <property type="match status" value="1"/>
</dbReference>
<feature type="domain" description="MYND-type" evidence="6">
    <location>
        <begin position="27"/>
        <end position="63"/>
    </location>
</feature>
<gene>
    <name evidence="7" type="ORF">sscle_04g036330</name>
</gene>
<dbReference type="EMBL" id="CP017817">
    <property type="protein sequence ID" value="APA08863.1"/>
    <property type="molecule type" value="Genomic_DNA"/>
</dbReference>
<dbReference type="Proteomes" id="UP000177798">
    <property type="component" value="Chromosome 4"/>
</dbReference>
<dbReference type="InterPro" id="IPR052298">
    <property type="entry name" value="ZMYND10"/>
</dbReference>
<dbReference type="PROSITE" id="PS50865">
    <property type="entry name" value="ZF_MYND_2"/>
    <property type="match status" value="1"/>
</dbReference>
<dbReference type="VEuPathDB" id="FungiDB:sscle_04g036330"/>
<keyword evidence="3" id="KW-0862">Zinc</keyword>
<dbReference type="Gene3D" id="6.10.140.2220">
    <property type="match status" value="1"/>
</dbReference>
<evidence type="ECO:0000313" key="7">
    <source>
        <dbReference type="EMBL" id="APA08863.1"/>
    </source>
</evidence>
<keyword evidence="1" id="KW-0479">Metal-binding</keyword>
<evidence type="ECO:0000256" key="5">
    <source>
        <dbReference type="SAM" id="MobiDB-lite"/>
    </source>
</evidence>
<evidence type="ECO:0000313" key="8">
    <source>
        <dbReference type="Proteomes" id="UP000177798"/>
    </source>
</evidence>
<dbReference type="OrthoDB" id="437457at2759"/>
<evidence type="ECO:0000256" key="1">
    <source>
        <dbReference type="ARBA" id="ARBA00022723"/>
    </source>
</evidence>
<evidence type="ECO:0000259" key="6">
    <source>
        <dbReference type="PROSITE" id="PS50865"/>
    </source>
</evidence>